<keyword evidence="3" id="KW-0808">Transferase</keyword>
<evidence type="ECO:0000313" key="9">
    <source>
        <dbReference type="EMBL" id="EAY16893.1"/>
    </source>
</evidence>
<keyword evidence="7" id="KW-0325">Glycoprotein</keyword>
<dbReference type="Pfam" id="PF04577">
    <property type="entry name" value="Glyco_transf_61"/>
    <property type="match status" value="1"/>
</dbReference>
<accession>A2DRU6</accession>
<organism evidence="9 10">
    <name type="scientific">Trichomonas vaginalis (strain ATCC PRA-98 / G3)</name>
    <dbReference type="NCBI Taxonomy" id="412133"/>
    <lineage>
        <taxon>Eukaryota</taxon>
        <taxon>Metamonada</taxon>
        <taxon>Parabasalia</taxon>
        <taxon>Trichomonadida</taxon>
        <taxon>Trichomonadidae</taxon>
        <taxon>Trichomonas</taxon>
    </lineage>
</organism>
<dbReference type="VEuPathDB" id="TrichDB:TVAG_150440"/>
<comment type="subcellular location">
    <subcellularLocation>
        <location evidence="1">Membrane</location>
        <topology evidence="1">Single-pass membrane protein</topology>
    </subcellularLocation>
</comment>
<evidence type="ECO:0000256" key="7">
    <source>
        <dbReference type="ARBA" id="ARBA00023180"/>
    </source>
</evidence>
<dbReference type="AlphaFoldDB" id="A2DRU6"/>
<feature type="domain" description="Glycosyltransferase 61 catalytic" evidence="8">
    <location>
        <begin position="80"/>
        <end position="253"/>
    </location>
</feature>
<dbReference type="InParanoid" id="A2DRU6"/>
<evidence type="ECO:0000256" key="2">
    <source>
        <dbReference type="ARBA" id="ARBA00022676"/>
    </source>
</evidence>
<dbReference type="InterPro" id="IPR049625">
    <property type="entry name" value="Glyco_transf_61_cat"/>
</dbReference>
<dbReference type="GO" id="GO:0016020">
    <property type="term" value="C:membrane"/>
    <property type="evidence" value="ECO:0007669"/>
    <property type="project" value="UniProtKB-SubCell"/>
</dbReference>
<dbReference type="GO" id="GO:0016757">
    <property type="term" value="F:glycosyltransferase activity"/>
    <property type="evidence" value="ECO:0000318"/>
    <property type="project" value="GO_Central"/>
</dbReference>
<gene>
    <name evidence="9" type="ORF">TVAG_150440</name>
</gene>
<reference evidence="9" key="1">
    <citation type="submission" date="2006-10" db="EMBL/GenBank/DDBJ databases">
        <authorList>
            <person name="Amadeo P."/>
            <person name="Zhao Q."/>
            <person name="Wortman J."/>
            <person name="Fraser-Liggett C."/>
            <person name="Carlton J."/>
        </authorList>
    </citation>
    <scope>NUCLEOTIDE SEQUENCE</scope>
    <source>
        <strain evidence="9">G3</strain>
    </source>
</reference>
<keyword evidence="2" id="KW-0328">Glycosyltransferase</keyword>
<dbReference type="KEGG" id="tva:4774905"/>
<dbReference type="VEuPathDB" id="TrichDB:TVAGG3_0978720"/>
<dbReference type="PANTHER" id="PTHR20961:SF38">
    <property type="entry name" value="PROTEIN O-LINKED-MANNOSE BETA-1,4-N-ACETYLGLUCOSAMINYLTRANSFERASE 2"/>
    <property type="match status" value="1"/>
</dbReference>
<dbReference type="InterPro" id="IPR007657">
    <property type="entry name" value="Glycosyltransferase_61"/>
</dbReference>
<keyword evidence="4" id="KW-0812">Transmembrane</keyword>
<proteinExistence type="predicted"/>
<evidence type="ECO:0000259" key="8">
    <source>
        <dbReference type="Pfam" id="PF04577"/>
    </source>
</evidence>
<evidence type="ECO:0000256" key="5">
    <source>
        <dbReference type="ARBA" id="ARBA00022989"/>
    </source>
</evidence>
<dbReference type="Proteomes" id="UP000001542">
    <property type="component" value="Unassembled WGS sequence"/>
</dbReference>
<sequence>MILPNFGQKKLIDSINCLKCKIAIYKDAYATLNGEFAINSRVICPPLETGPDWIRKFRSGPVVYECDKAYVSGHMNSINFGHFMHDFLSPLMLMPKDFLEEGVLIIPEGCRKFGEEYLVAVGVYKYIYIEKSEWVHAQKLAVAVDPRPHNSHFGLPIQMLIDKLKDCFDIKDIVPTRYVLMNRKKSYDRYIENFDEVVKKVKEQITDINFEVLEDPKGSIADYSKIFPSIKFLFSPKGSNCIKSLFMSPGTVVTIAAADMFDYSVVSFILSLDIKLVYFTNPGSNYDCFDCDIDLTIDAIKAGVYCLKNGKWPQPEKDVSFIDYVK</sequence>
<evidence type="ECO:0000313" key="10">
    <source>
        <dbReference type="Proteomes" id="UP000001542"/>
    </source>
</evidence>
<protein>
    <recommendedName>
        <fullName evidence="8">Glycosyltransferase 61 catalytic domain-containing protein</fullName>
    </recommendedName>
</protein>
<evidence type="ECO:0000256" key="1">
    <source>
        <dbReference type="ARBA" id="ARBA00004167"/>
    </source>
</evidence>
<evidence type="ECO:0000256" key="4">
    <source>
        <dbReference type="ARBA" id="ARBA00022692"/>
    </source>
</evidence>
<dbReference type="RefSeq" id="XP_001329116.1">
    <property type="nucleotide sequence ID" value="XM_001329081.1"/>
</dbReference>
<dbReference type="EMBL" id="DS113237">
    <property type="protein sequence ID" value="EAY16893.1"/>
    <property type="molecule type" value="Genomic_DNA"/>
</dbReference>
<keyword evidence="10" id="KW-1185">Reference proteome</keyword>
<keyword evidence="6" id="KW-0472">Membrane</keyword>
<keyword evidence="5" id="KW-1133">Transmembrane helix</keyword>
<evidence type="ECO:0000256" key="6">
    <source>
        <dbReference type="ARBA" id="ARBA00023136"/>
    </source>
</evidence>
<reference evidence="9" key="2">
    <citation type="journal article" date="2007" name="Science">
        <title>Draft genome sequence of the sexually transmitted pathogen Trichomonas vaginalis.</title>
        <authorList>
            <person name="Carlton J.M."/>
            <person name="Hirt R.P."/>
            <person name="Silva J.C."/>
            <person name="Delcher A.L."/>
            <person name="Schatz M."/>
            <person name="Zhao Q."/>
            <person name="Wortman J.R."/>
            <person name="Bidwell S.L."/>
            <person name="Alsmark U.C.M."/>
            <person name="Besteiro S."/>
            <person name="Sicheritz-Ponten T."/>
            <person name="Noel C.J."/>
            <person name="Dacks J.B."/>
            <person name="Foster P.G."/>
            <person name="Simillion C."/>
            <person name="Van de Peer Y."/>
            <person name="Miranda-Saavedra D."/>
            <person name="Barton G.J."/>
            <person name="Westrop G.D."/>
            <person name="Mueller S."/>
            <person name="Dessi D."/>
            <person name="Fiori P.L."/>
            <person name="Ren Q."/>
            <person name="Paulsen I."/>
            <person name="Zhang H."/>
            <person name="Bastida-Corcuera F.D."/>
            <person name="Simoes-Barbosa A."/>
            <person name="Brown M.T."/>
            <person name="Hayes R.D."/>
            <person name="Mukherjee M."/>
            <person name="Okumura C.Y."/>
            <person name="Schneider R."/>
            <person name="Smith A.J."/>
            <person name="Vanacova S."/>
            <person name="Villalvazo M."/>
            <person name="Haas B.J."/>
            <person name="Pertea M."/>
            <person name="Feldblyum T.V."/>
            <person name="Utterback T.R."/>
            <person name="Shu C.L."/>
            <person name="Osoegawa K."/>
            <person name="de Jong P.J."/>
            <person name="Hrdy I."/>
            <person name="Horvathova L."/>
            <person name="Zubacova Z."/>
            <person name="Dolezal P."/>
            <person name="Malik S.B."/>
            <person name="Logsdon J.M. Jr."/>
            <person name="Henze K."/>
            <person name="Gupta A."/>
            <person name="Wang C.C."/>
            <person name="Dunne R.L."/>
            <person name="Upcroft J.A."/>
            <person name="Upcroft P."/>
            <person name="White O."/>
            <person name="Salzberg S.L."/>
            <person name="Tang P."/>
            <person name="Chiu C.-H."/>
            <person name="Lee Y.-S."/>
            <person name="Embley T.M."/>
            <person name="Coombs G.H."/>
            <person name="Mottram J.C."/>
            <person name="Tachezy J."/>
            <person name="Fraser-Liggett C.M."/>
            <person name="Johnson P.J."/>
        </authorList>
    </citation>
    <scope>NUCLEOTIDE SEQUENCE [LARGE SCALE GENOMIC DNA]</scope>
    <source>
        <strain evidence="9">G3</strain>
    </source>
</reference>
<name>A2DRU6_TRIV3</name>
<dbReference type="PANTHER" id="PTHR20961">
    <property type="entry name" value="GLYCOSYLTRANSFERASE"/>
    <property type="match status" value="1"/>
</dbReference>
<evidence type="ECO:0000256" key="3">
    <source>
        <dbReference type="ARBA" id="ARBA00022679"/>
    </source>
</evidence>